<evidence type="ECO:0000313" key="2">
    <source>
        <dbReference type="EMBL" id="KAF9151452.1"/>
    </source>
</evidence>
<reference evidence="2" key="1">
    <citation type="journal article" date="2020" name="Fungal Divers.">
        <title>Resolving the Mortierellaceae phylogeny through synthesis of multi-gene phylogenetics and phylogenomics.</title>
        <authorList>
            <person name="Vandepol N."/>
            <person name="Liber J."/>
            <person name="Desiro A."/>
            <person name="Na H."/>
            <person name="Kennedy M."/>
            <person name="Barry K."/>
            <person name="Grigoriev I.V."/>
            <person name="Miller A.N."/>
            <person name="O'Donnell K."/>
            <person name="Stajich J.E."/>
            <person name="Bonito G."/>
        </authorList>
    </citation>
    <scope>NUCLEOTIDE SEQUENCE</scope>
    <source>
        <strain evidence="2">NRRL 6426</strain>
    </source>
</reference>
<evidence type="ECO:0000313" key="3">
    <source>
        <dbReference type="Proteomes" id="UP000748756"/>
    </source>
</evidence>
<dbReference type="EMBL" id="JAAAUQ010000321">
    <property type="protein sequence ID" value="KAF9151452.1"/>
    <property type="molecule type" value="Genomic_DNA"/>
</dbReference>
<dbReference type="AlphaFoldDB" id="A0A9P5S079"/>
<comment type="caution">
    <text evidence="2">The sequence shown here is derived from an EMBL/GenBank/DDBJ whole genome shotgun (WGS) entry which is preliminary data.</text>
</comment>
<dbReference type="OrthoDB" id="10505691at2759"/>
<dbReference type="Proteomes" id="UP000748756">
    <property type="component" value="Unassembled WGS sequence"/>
</dbReference>
<keyword evidence="3" id="KW-1185">Reference proteome</keyword>
<accession>A0A9P5S079</accession>
<organism evidence="2 3">
    <name type="scientific">Linnemannia schmuckeri</name>
    <dbReference type="NCBI Taxonomy" id="64567"/>
    <lineage>
        <taxon>Eukaryota</taxon>
        <taxon>Fungi</taxon>
        <taxon>Fungi incertae sedis</taxon>
        <taxon>Mucoromycota</taxon>
        <taxon>Mortierellomycotina</taxon>
        <taxon>Mortierellomycetes</taxon>
        <taxon>Mortierellales</taxon>
        <taxon>Mortierellaceae</taxon>
        <taxon>Linnemannia</taxon>
    </lineage>
</organism>
<proteinExistence type="predicted"/>
<protein>
    <submittedName>
        <fullName evidence="2">Uncharacterized protein</fullName>
    </submittedName>
</protein>
<name>A0A9P5S079_9FUNG</name>
<feature type="coiled-coil region" evidence="1">
    <location>
        <begin position="32"/>
        <end position="66"/>
    </location>
</feature>
<evidence type="ECO:0000256" key="1">
    <source>
        <dbReference type="SAM" id="Coils"/>
    </source>
</evidence>
<gene>
    <name evidence="2" type="ORF">BG015_006668</name>
</gene>
<sequence length="77" mass="9253">MSHRDLSRRRVIQYPSKYQYLGVQPCEYELIIKDFERKIKALVEKNDELEVKLSEINEEYNHINEELKGGLKAIEDR</sequence>
<keyword evidence="1" id="KW-0175">Coiled coil</keyword>